<dbReference type="RefSeq" id="WP_132766687.1">
    <property type="nucleotide sequence ID" value="NZ_SMAB01000001.1"/>
</dbReference>
<dbReference type="OrthoDB" id="1716276at2"/>
<accession>A0A4R3KN49</accession>
<sequence length="60" mass="6665">MAQRDFVQIIGITDPSEFPVIGPLNPNNEIAIQERLTIPEAKPNVEQIISVLVEAIVRVQ</sequence>
<dbReference type="EMBL" id="SMAB01000001">
    <property type="protein sequence ID" value="TCS84448.1"/>
    <property type="molecule type" value="Genomic_DNA"/>
</dbReference>
<protein>
    <submittedName>
        <fullName evidence="1">Uncharacterized protein</fullName>
    </submittedName>
</protein>
<comment type="caution">
    <text evidence="1">The sequence shown here is derived from an EMBL/GenBank/DDBJ whole genome shotgun (WGS) entry which is preliminary data.</text>
</comment>
<keyword evidence="2" id="KW-1185">Reference proteome</keyword>
<gene>
    <name evidence="1" type="ORF">EDD72_101112</name>
</gene>
<dbReference type="AlphaFoldDB" id="A0A4R3KN49"/>
<organism evidence="1 2">
    <name type="scientific">Tepidibacillus fermentans</name>
    <dbReference type="NCBI Taxonomy" id="1281767"/>
    <lineage>
        <taxon>Bacteria</taxon>
        <taxon>Bacillati</taxon>
        <taxon>Bacillota</taxon>
        <taxon>Bacilli</taxon>
        <taxon>Bacillales</taxon>
        <taxon>Bacillaceae</taxon>
        <taxon>Tepidibacillus</taxon>
    </lineage>
</organism>
<proteinExistence type="predicted"/>
<dbReference type="Proteomes" id="UP000295788">
    <property type="component" value="Unassembled WGS sequence"/>
</dbReference>
<name>A0A4R3KN49_9BACI</name>
<reference evidence="1 2" key="1">
    <citation type="submission" date="2019-03" db="EMBL/GenBank/DDBJ databases">
        <title>Genomic Encyclopedia of Type Strains, Phase IV (KMG-IV): sequencing the most valuable type-strain genomes for metagenomic binning, comparative biology and taxonomic classification.</title>
        <authorList>
            <person name="Goeker M."/>
        </authorList>
    </citation>
    <scope>NUCLEOTIDE SEQUENCE [LARGE SCALE GENOMIC DNA]</scope>
    <source>
        <strain evidence="1 2">DSM 23802</strain>
    </source>
</reference>
<evidence type="ECO:0000313" key="2">
    <source>
        <dbReference type="Proteomes" id="UP000295788"/>
    </source>
</evidence>
<evidence type="ECO:0000313" key="1">
    <source>
        <dbReference type="EMBL" id="TCS84448.1"/>
    </source>
</evidence>